<evidence type="ECO:0000313" key="3">
    <source>
        <dbReference type="Proteomes" id="UP000540929"/>
    </source>
</evidence>
<organism evidence="2 3">
    <name type="scientific">Paraburkholderia bryophila</name>
    <dbReference type="NCBI Taxonomy" id="420952"/>
    <lineage>
        <taxon>Bacteria</taxon>
        <taxon>Pseudomonadati</taxon>
        <taxon>Pseudomonadota</taxon>
        <taxon>Betaproteobacteria</taxon>
        <taxon>Burkholderiales</taxon>
        <taxon>Burkholderiaceae</taxon>
        <taxon>Paraburkholderia</taxon>
    </lineage>
</organism>
<evidence type="ECO:0008006" key="4">
    <source>
        <dbReference type="Google" id="ProtNLM"/>
    </source>
</evidence>
<comment type="caution">
    <text evidence="2">The sequence shown here is derived from an EMBL/GenBank/DDBJ whole genome shotgun (WGS) entry which is preliminary data.</text>
</comment>
<gene>
    <name evidence="2" type="ORF">GGD40_000964</name>
</gene>
<feature type="compositionally biased region" description="Polar residues" evidence="1">
    <location>
        <begin position="1"/>
        <end position="13"/>
    </location>
</feature>
<dbReference type="Pfam" id="PF08893">
    <property type="entry name" value="DUF1839"/>
    <property type="match status" value="1"/>
</dbReference>
<feature type="region of interest" description="Disordered" evidence="1">
    <location>
        <begin position="1"/>
        <end position="22"/>
    </location>
</feature>
<evidence type="ECO:0000313" key="2">
    <source>
        <dbReference type="EMBL" id="NYH21485.1"/>
    </source>
</evidence>
<dbReference type="EMBL" id="JACCAS010000001">
    <property type="protein sequence ID" value="NYH21485.1"/>
    <property type="molecule type" value="Genomic_DNA"/>
</dbReference>
<sequence>MNPSLTPAPTGPQTAFPLGRRVDLPTQDGASSAVPAVPAVPAALVTPAAHLRQHAPHALHQGERVWQETNCYVDLWIELLHGFGLDPRAALAFTVTQDFEGDQFTFFKFPLEDLERLYGTQVQELAIYDSLEARVLAQTQRGHTVLVEVDGFYLPNTRATSYRREHPKTTVGIDFIDPAARRLGYFHNTGYHQLDGDDYDGVFRKLPQFAQQPDLLFPYVEFAKQARPALEGTALAETSAELLCAHLSRRPLTNPISQWRAAFPAHLDMLLERGEAFFHPYSFNLMRQLGANFEFLSKYLLWLGAQGFEMPATIPAAAQSIAAESMVMQFRLVRAIARKRRDLCEDCFDVLESAYEKTLPPLAALVA</sequence>
<evidence type="ECO:0000256" key="1">
    <source>
        <dbReference type="SAM" id="MobiDB-lite"/>
    </source>
</evidence>
<protein>
    <recommendedName>
        <fullName evidence="4">Succinylarginine dihydrolase</fullName>
    </recommendedName>
</protein>
<dbReference type="AlphaFoldDB" id="A0A7Z0B678"/>
<dbReference type="InterPro" id="IPR014989">
    <property type="entry name" value="DUF1839"/>
</dbReference>
<accession>A0A7Z0B678</accession>
<dbReference type="Proteomes" id="UP000540929">
    <property type="component" value="Unassembled WGS sequence"/>
</dbReference>
<name>A0A7Z0B678_9BURK</name>
<proteinExistence type="predicted"/>
<keyword evidence="3" id="KW-1185">Reference proteome</keyword>
<dbReference type="RefSeq" id="WP_179742941.1">
    <property type="nucleotide sequence ID" value="NZ_JACCAS010000001.1"/>
</dbReference>
<reference evidence="2 3" key="1">
    <citation type="submission" date="2020-07" db="EMBL/GenBank/DDBJ databases">
        <title>Exploring microbial biodiversity for novel pathways involved in the catabolism of aromatic compounds derived from lignin.</title>
        <authorList>
            <person name="Elkins J."/>
        </authorList>
    </citation>
    <scope>NUCLEOTIDE SEQUENCE [LARGE SCALE GENOMIC DNA]</scope>
    <source>
        <strain evidence="2 3">H2C3C</strain>
    </source>
</reference>